<evidence type="ECO:0000256" key="2">
    <source>
        <dbReference type="ARBA" id="ARBA00007375"/>
    </source>
</evidence>
<accession>A0A1I6SDY7</accession>
<reference evidence="8" key="1">
    <citation type="submission" date="2016-10" db="EMBL/GenBank/DDBJ databases">
        <authorList>
            <person name="Varghese N."/>
            <person name="Submissions S."/>
        </authorList>
    </citation>
    <scope>NUCLEOTIDE SEQUENCE [LARGE SCALE GENOMIC DNA]</scope>
    <source>
        <strain evidence="8">DSM 24450</strain>
    </source>
</reference>
<feature type="transmembrane region" description="Helical" evidence="6">
    <location>
        <begin position="163"/>
        <end position="182"/>
    </location>
</feature>
<evidence type="ECO:0000256" key="6">
    <source>
        <dbReference type="SAM" id="Phobius"/>
    </source>
</evidence>
<feature type="transmembrane region" description="Helical" evidence="6">
    <location>
        <begin position="55"/>
        <end position="72"/>
    </location>
</feature>
<comment type="subcellular location">
    <subcellularLocation>
        <location evidence="1">Membrane</location>
        <topology evidence="1">Multi-pass membrane protein</topology>
    </subcellularLocation>
</comment>
<evidence type="ECO:0000256" key="3">
    <source>
        <dbReference type="ARBA" id="ARBA00022692"/>
    </source>
</evidence>
<keyword evidence="5 6" id="KW-0472">Membrane</keyword>
<evidence type="ECO:0000256" key="5">
    <source>
        <dbReference type="ARBA" id="ARBA00023136"/>
    </source>
</evidence>
<dbReference type="RefSeq" id="WP_090229118.1">
    <property type="nucleotide sequence ID" value="NZ_FOZP01000008.1"/>
</dbReference>
<dbReference type="OrthoDB" id="5651790at2"/>
<dbReference type="PANTHER" id="PTHR31885">
    <property type="entry name" value="GH04784P"/>
    <property type="match status" value="1"/>
</dbReference>
<evidence type="ECO:0000313" key="8">
    <source>
        <dbReference type="Proteomes" id="UP000199312"/>
    </source>
</evidence>
<name>A0A1I6SDY7_9FLAO</name>
<dbReference type="STRING" id="593133.SAMN04488006_2973"/>
<dbReference type="AlphaFoldDB" id="A0A1I6SDY7"/>
<keyword evidence="8" id="KW-1185">Reference proteome</keyword>
<evidence type="ECO:0000256" key="1">
    <source>
        <dbReference type="ARBA" id="ARBA00004141"/>
    </source>
</evidence>
<feature type="transmembrane region" description="Helical" evidence="6">
    <location>
        <begin position="109"/>
        <end position="127"/>
    </location>
</feature>
<protein>
    <submittedName>
        <fullName evidence="7">Uncharacterized membrane protein YhhN</fullName>
    </submittedName>
</protein>
<evidence type="ECO:0000256" key="4">
    <source>
        <dbReference type="ARBA" id="ARBA00022989"/>
    </source>
</evidence>
<keyword evidence="3 6" id="KW-0812">Transmembrane</keyword>
<proteinExistence type="inferred from homology"/>
<keyword evidence="4 6" id="KW-1133">Transmembrane helix</keyword>
<dbReference type="Pfam" id="PF07947">
    <property type="entry name" value="YhhN"/>
    <property type="match status" value="1"/>
</dbReference>
<dbReference type="EMBL" id="FOZP01000008">
    <property type="protein sequence ID" value="SFS75181.1"/>
    <property type="molecule type" value="Genomic_DNA"/>
</dbReference>
<dbReference type="PANTHER" id="PTHR31885:SF6">
    <property type="entry name" value="GH04784P"/>
    <property type="match status" value="1"/>
</dbReference>
<evidence type="ECO:0000313" key="7">
    <source>
        <dbReference type="EMBL" id="SFS75181.1"/>
    </source>
</evidence>
<dbReference type="GO" id="GO:0016020">
    <property type="term" value="C:membrane"/>
    <property type="evidence" value="ECO:0007669"/>
    <property type="project" value="UniProtKB-SubCell"/>
</dbReference>
<gene>
    <name evidence="7" type="ORF">SAMN04488006_2973</name>
</gene>
<comment type="similarity">
    <text evidence="2">Belongs to the TMEM86 family.</text>
</comment>
<dbReference type="Proteomes" id="UP000199312">
    <property type="component" value="Unassembled WGS sequence"/>
</dbReference>
<dbReference type="GO" id="GO:0016787">
    <property type="term" value="F:hydrolase activity"/>
    <property type="evidence" value="ECO:0007669"/>
    <property type="project" value="TreeGrafter"/>
</dbReference>
<feature type="transmembrane region" description="Helical" evidence="6">
    <location>
        <begin position="78"/>
        <end position="97"/>
    </location>
</feature>
<feature type="transmembrane region" description="Helical" evidence="6">
    <location>
        <begin position="194"/>
        <end position="214"/>
    </location>
</feature>
<feature type="transmembrane region" description="Helical" evidence="6">
    <location>
        <begin position="31"/>
        <end position="48"/>
    </location>
</feature>
<feature type="transmembrane region" description="Helical" evidence="6">
    <location>
        <begin position="133"/>
        <end position="156"/>
    </location>
</feature>
<sequence length="216" mass="24689">MNKTKVTFLFFVLVSLLDIVGIIFKIPILVYVFKPLIIFSLIFLYVFSLPKRLKWYVIALEFSFFGDVLLLFNGELFFILGLISFLLAHILFIKIVIDRVEKVQLKTVLLASIPFLLIFGLLINTIKDSLNQLLIPVIVYGLVISAFGTVAFIDFLKTKSKRSLLMLIGAVVFIISDATLAINKFYSPSHFFEILVMVTYVLAQYLIFKSMILVKK</sequence>
<organism evidence="7 8">
    <name type="scientific">Lutibacter maritimus</name>
    <dbReference type="NCBI Taxonomy" id="593133"/>
    <lineage>
        <taxon>Bacteria</taxon>
        <taxon>Pseudomonadati</taxon>
        <taxon>Bacteroidota</taxon>
        <taxon>Flavobacteriia</taxon>
        <taxon>Flavobacteriales</taxon>
        <taxon>Flavobacteriaceae</taxon>
        <taxon>Lutibacter</taxon>
    </lineage>
</organism>
<dbReference type="InterPro" id="IPR012506">
    <property type="entry name" value="TMEM86B-like"/>
</dbReference>